<dbReference type="AlphaFoldDB" id="U1NJG2"/>
<dbReference type="HOGENOM" id="CLU_2629656_0_0_2"/>
<feature type="compositionally biased region" description="Polar residues" evidence="1">
    <location>
        <begin position="23"/>
        <end position="37"/>
    </location>
</feature>
<name>U1NJG2_9EURY</name>
<dbReference type="Proteomes" id="UP000030710">
    <property type="component" value="Unassembled WGS sequence"/>
</dbReference>
<organism evidence="2 3">
    <name type="scientific">Haloquadratum walsbyi J07HQW2</name>
    <dbReference type="NCBI Taxonomy" id="1238425"/>
    <lineage>
        <taxon>Archaea</taxon>
        <taxon>Methanobacteriati</taxon>
        <taxon>Methanobacteriota</taxon>
        <taxon>Stenosarchaea group</taxon>
        <taxon>Halobacteria</taxon>
        <taxon>Halobacteriales</taxon>
        <taxon>Haloferacaceae</taxon>
        <taxon>Haloquadratum</taxon>
    </lineage>
</organism>
<gene>
    <name evidence="2" type="ORF">J07HQW2_03841</name>
</gene>
<reference evidence="2 3" key="1">
    <citation type="journal article" date="2013" name="PLoS ONE">
        <title>Assembly-driven community genomics of a hypersaline microbial ecosystem.</title>
        <authorList>
            <person name="Podell S."/>
            <person name="Ugalde J.A."/>
            <person name="Narasingarao P."/>
            <person name="Banfield J.F."/>
            <person name="Heidelberg K.B."/>
            <person name="Allen E.E."/>
        </authorList>
    </citation>
    <scope>NUCLEOTIDE SEQUENCE [LARGE SCALE GENOMIC DNA]</scope>
    <source>
        <strain evidence="3">J07HQW2</strain>
    </source>
</reference>
<evidence type="ECO:0000313" key="2">
    <source>
        <dbReference type="EMBL" id="ERG97355.1"/>
    </source>
</evidence>
<dbReference type="RefSeq" id="WP_021056816.1">
    <property type="nucleotide sequence ID" value="NZ_KE356561.1"/>
</dbReference>
<protein>
    <submittedName>
        <fullName evidence="2">Uncharacterized protein</fullName>
    </submittedName>
</protein>
<dbReference type="EMBL" id="KE356561">
    <property type="protein sequence ID" value="ERG97355.1"/>
    <property type="molecule type" value="Genomic_DNA"/>
</dbReference>
<evidence type="ECO:0000256" key="1">
    <source>
        <dbReference type="SAM" id="MobiDB-lite"/>
    </source>
</evidence>
<sequence length="77" mass="8199">MSGIILRDFVCTPRCSDGAGRVRSTTTHATGSSDAGSSDQQIVLVLVLVLSHLVNRLLQRKGGNLPVVDRPTLTKIV</sequence>
<evidence type="ECO:0000313" key="3">
    <source>
        <dbReference type="Proteomes" id="UP000030710"/>
    </source>
</evidence>
<proteinExistence type="predicted"/>
<feature type="region of interest" description="Disordered" evidence="1">
    <location>
        <begin position="18"/>
        <end position="37"/>
    </location>
</feature>
<accession>U1NJG2</accession>